<dbReference type="Proteomes" id="UP000716906">
    <property type="component" value="Unassembled WGS sequence"/>
</dbReference>
<accession>A0ABS2EA22</accession>
<evidence type="ECO:0000259" key="6">
    <source>
        <dbReference type="PROSITE" id="PS50052"/>
    </source>
</evidence>
<protein>
    <submittedName>
        <fullName evidence="7">Guanylate kinase</fullName>
    </submittedName>
</protein>
<dbReference type="PANTHER" id="PTHR23117:SF13">
    <property type="entry name" value="GUANYLATE KINASE"/>
    <property type="match status" value="1"/>
</dbReference>
<comment type="catalytic activity">
    <reaction evidence="5">
        <text>GMP + ATP = GDP + ADP</text>
        <dbReference type="Rhea" id="RHEA:20780"/>
        <dbReference type="ChEBI" id="CHEBI:30616"/>
        <dbReference type="ChEBI" id="CHEBI:58115"/>
        <dbReference type="ChEBI" id="CHEBI:58189"/>
        <dbReference type="ChEBI" id="CHEBI:456216"/>
        <dbReference type="EC" id="2.7.4.8"/>
    </reaction>
</comment>
<dbReference type="PROSITE" id="PS50052">
    <property type="entry name" value="GUANYLATE_KINASE_2"/>
    <property type="match status" value="1"/>
</dbReference>
<proteinExistence type="inferred from homology"/>
<evidence type="ECO:0000256" key="1">
    <source>
        <dbReference type="ARBA" id="ARBA00003531"/>
    </source>
</evidence>
<dbReference type="SUPFAM" id="SSF52540">
    <property type="entry name" value="P-loop containing nucleoside triphosphate hydrolases"/>
    <property type="match status" value="1"/>
</dbReference>
<keyword evidence="8" id="KW-1185">Reference proteome</keyword>
<evidence type="ECO:0000313" key="7">
    <source>
        <dbReference type="EMBL" id="MBM6738445.1"/>
    </source>
</evidence>
<gene>
    <name evidence="7" type="ORF">H7U36_10105</name>
</gene>
<feature type="domain" description="Guanylate kinase-like" evidence="6">
    <location>
        <begin position="2"/>
        <end position="191"/>
    </location>
</feature>
<dbReference type="EMBL" id="JACLYY010000009">
    <property type="protein sequence ID" value="MBM6738445.1"/>
    <property type="molecule type" value="Genomic_DNA"/>
</dbReference>
<dbReference type="InterPro" id="IPR008144">
    <property type="entry name" value="Guanylate_kin-like_dom"/>
</dbReference>
<keyword evidence="4 7" id="KW-0418">Kinase</keyword>
<dbReference type="Pfam" id="PF00625">
    <property type="entry name" value="Guanylate_kin"/>
    <property type="match status" value="1"/>
</dbReference>
<evidence type="ECO:0000256" key="3">
    <source>
        <dbReference type="ARBA" id="ARBA00022679"/>
    </source>
</evidence>
<organism evidence="7 8">
    <name type="scientific">Faecalicatena fissicatena</name>
    <dbReference type="NCBI Taxonomy" id="290055"/>
    <lineage>
        <taxon>Bacteria</taxon>
        <taxon>Bacillati</taxon>
        <taxon>Bacillota</taxon>
        <taxon>Clostridia</taxon>
        <taxon>Lachnospirales</taxon>
        <taxon>Lachnospiraceae</taxon>
        <taxon>Faecalicatena</taxon>
    </lineage>
</organism>
<reference evidence="7 8" key="1">
    <citation type="journal article" date="2021" name="Sci. Rep.">
        <title>The distribution of antibiotic resistance genes in chicken gut microbiota commensals.</title>
        <authorList>
            <person name="Juricova H."/>
            <person name="Matiasovicova J."/>
            <person name="Kubasova T."/>
            <person name="Cejkova D."/>
            <person name="Rychlik I."/>
        </authorList>
    </citation>
    <scope>NUCLEOTIDE SEQUENCE [LARGE SCALE GENOMIC DNA]</scope>
    <source>
        <strain evidence="7 8">An773</strain>
    </source>
</reference>
<dbReference type="PANTHER" id="PTHR23117">
    <property type="entry name" value="GUANYLATE KINASE-RELATED"/>
    <property type="match status" value="1"/>
</dbReference>
<dbReference type="GO" id="GO:0016301">
    <property type="term" value="F:kinase activity"/>
    <property type="evidence" value="ECO:0007669"/>
    <property type="project" value="UniProtKB-KW"/>
</dbReference>
<comment type="function">
    <text evidence="1">Essential for recycling GMP and indirectly, cGMP.</text>
</comment>
<dbReference type="InterPro" id="IPR027417">
    <property type="entry name" value="P-loop_NTPase"/>
</dbReference>
<comment type="similarity">
    <text evidence="2">Belongs to the guanylate kinase family.</text>
</comment>
<dbReference type="RefSeq" id="WP_205148424.1">
    <property type="nucleotide sequence ID" value="NZ_JACLYY010000009.1"/>
</dbReference>
<evidence type="ECO:0000256" key="5">
    <source>
        <dbReference type="ARBA" id="ARBA00048594"/>
    </source>
</evidence>
<keyword evidence="3" id="KW-0808">Transferase</keyword>
<evidence type="ECO:0000313" key="8">
    <source>
        <dbReference type="Proteomes" id="UP000716906"/>
    </source>
</evidence>
<dbReference type="PROSITE" id="PS00856">
    <property type="entry name" value="GUANYLATE_KINASE_1"/>
    <property type="match status" value="1"/>
</dbReference>
<dbReference type="InterPro" id="IPR020590">
    <property type="entry name" value="Guanylate_kinase_CS"/>
</dbReference>
<comment type="caution">
    <text evidence="7">The sequence shown here is derived from an EMBL/GenBank/DDBJ whole genome shotgun (WGS) entry which is preliminary data.</text>
</comment>
<dbReference type="Gene3D" id="3.40.50.300">
    <property type="entry name" value="P-loop containing nucleotide triphosphate hydrolases"/>
    <property type="match status" value="1"/>
</dbReference>
<sequence>MGKIYYIIGKSSSGKDTIFKELLSRIPELKQVVPYTTRPRREGEKDGVEYFFTDEKRTEELERAGRIIELRAYDTACGVWKYFTADDGQIDLETGNYLMIGTLESYEKMVQYYGAENILPLYIEVEDGERLSRALARERQQAQPKYKELCRRFLADEEDFSEEKLRRLGIQRRFRNEDKEHCLEEITEVIYNGKL</sequence>
<evidence type="ECO:0000256" key="4">
    <source>
        <dbReference type="ARBA" id="ARBA00022777"/>
    </source>
</evidence>
<evidence type="ECO:0000256" key="2">
    <source>
        <dbReference type="ARBA" id="ARBA00005790"/>
    </source>
</evidence>
<dbReference type="InterPro" id="IPR008145">
    <property type="entry name" value="GK/Ca_channel_bsu"/>
</dbReference>
<dbReference type="SMART" id="SM00072">
    <property type="entry name" value="GuKc"/>
    <property type="match status" value="1"/>
</dbReference>
<name>A0ABS2EA22_9FIRM</name>